<dbReference type="Proteomes" id="UP000663888">
    <property type="component" value="Unassembled WGS sequence"/>
</dbReference>
<dbReference type="FunFam" id="3.60.21.10:FF:000043">
    <property type="entry name" value="Ser/Thr protein phosphatase family"/>
    <property type="match status" value="1"/>
</dbReference>
<dbReference type="SUPFAM" id="SSF56300">
    <property type="entry name" value="Metallo-dependent phosphatases"/>
    <property type="match status" value="1"/>
</dbReference>
<reference evidence="2" key="1">
    <citation type="submission" date="2021-01" db="EMBL/GenBank/DDBJ databases">
        <authorList>
            <person name="Kaushik A."/>
        </authorList>
    </citation>
    <scope>NUCLEOTIDE SEQUENCE</scope>
    <source>
        <strain evidence="2">AG4-R118</strain>
    </source>
</reference>
<dbReference type="GO" id="GO:0005576">
    <property type="term" value="C:extracellular region"/>
    <property type="evidence" value="ECO:0007669"/>
    <property type="project" value="UniProtKB-ARBA"/>
</dbReference>
<dbReference type="GO" id="GO:0009166">
    <property type="term" value="P:nucleotide catabolic process"/>
    <property type="evidence" value="ECO:0007669"/>
    <property type="project" value="InterPro"/>
</dbReference>
<evidence type="ECO:0000313" key="3">
    <source>
        <dbReference type="Proteomes" id="UP000663888"/>
    </source>
</evidence>
<dbReference type="PANTHER" id="PTHR11575">
    <property type="entry name" value="5'-NUCLEOTIDASE-RELATED"/>
    <property type="match status" value="1"/>
</dbReference>
<gene>
    <name evidence="2" type="ORF">RDB_LOCUS127098</name>
</gene>
<dbReference type="CDD" id="cd07407">
    <property type="entry name" value="MPP_YHR202W_N"/>
    <property type="match status" value="1"/>
</dbReference>
<dbReference type="Pfam" id="PF21953">
    <property type="entry name" value="NadN_nucleosid_C"/>
    <property type="match status" value="1"/>
</dbReference>
<accession>A0A8H3CGQ1</accession>
<dbReference type="GO" id="GO:0016787">
    <property type="term" value="F:hydrolase activity"/>
    <property type="evidence" value="ECO:0007669"/>
    <property type="project" value="InterPro"/>
</dbReference>
<dbReference type="PANTHER" id="PTHR11575:SF22">
    <property type="entry name" value="ADL392WP"/>
    <property type="match status" value="1"/>
</dbReference>
<dbReference type="InterPro" id="IPR029052">
    <property type="entry name" value="Metallo-depent_PP-like"/>
</dbReference>
<protein>
    <recommendedName>
        <fullName evidence="1">Putative 5'-nucleotidase C-terminal domain-containing protein</fullName>
    </recommendedName>
</protein>
<dbReference type="InterPro" id="IPR041823">
    <property type="entry name" value="YHR202W_N"/>
</dbReference>
<organism evidence="2 3">
    <name type="scientific">Rhizoctonia solani</name>
    <dbReference type="NCBI Taxonomy" id="456999"/>
    <lineage>
        <taxon>Eukaryota</taxon>
        <taxon>Fungi</taxon>
        <taxon>Dikarya</taxon>
        <taxon>Basidiomycota</taxon>
        <taxon>Agaricomycotina</taxon>
        <taxon>Agaricomycetes</taxon>
        <taxon>Cantharellales</taxon>
        <taxon>Ceratobasidiaceae</taxon>
        <taxon>Rhizoctonia</taxon>
    </lineage>
</organism>
<dbReference type="Gene3D" id="3.90.780.10">
    <property type="entry name" value="5'-Nucleotidase, C-terminal domain"/>
    <property type="match status" value="1"/>
</dbReference>
<comment type="caution">
    <text evidence="2">The sequence shown here is derived from an EMBL/GenBank/DDBJ whole genome shotgun (WGS) entry which is preliminary data.</text>
</comment>
<name>A0A8H3CGQ1_9AGAM</name>
<dbReference type="Gene3D" id="3.60.21.10">
    <property type="match status" value="1"/>
</dbReference>
<evidence type="ECO:0000259" key="1">
    <source>
        <dbReference type="Pfam" id="PF21953"/>
    </source>
</evidence>
<dbReference type="InterPro" id="IPR006179">
    <property type="entry name" value="5_nucleotidase/apyrase"/>
</dbReference>
<dbReference type="InterPro" id="IPR014485">
    <property type="entry name" value="Pesterase_C1039"/>
</dbReference>
<evidence type="ECO:0000313" key="2">
    <source>
        <dbReference type="EMBL" id="CAE6482724.1"/>
    </source>
</evidence>
<feature type="domain" description="Putative 5'-nucleotidase C-terminal" evidence="1">
    <location>
        <begin position="403"/>
        <end position="596"/>
    </location>
</feature>
<dbReference type="InterPro" id="IPR036907">
    <property type="entry name" value="5'-Nucleotdase_C_sf"/>
</dbReference>
<dbReference type="GO" id="GO:0005829">
    <property type="term" value="C:cytosol"/>
    <property type="evidence" value="ECO:0007669"/>
    <property type="project" value="TreeGrafter"/>
</dbReference>
<proteinExistence type="predicted"/>
<dbReference type="PIRSF" id="PIRSF017316">
    <property type="entry name" value="Pesterase_C1039"/>
    <property type="match status" value="1"/>
</dbReference>
<dbReference type="AlphaFoldDB" id="A0A8H3CGQ1"/>
<sequence>MQLPEVAHGLHFLKCGAPSAVSQTHQPLPMLTLTVIYLLPLVLACSGDHDHAHVKRMQPDATASSSWPSLPLEWGDINFLHTTDSHGWLLGHTKASQPEPNYSGDFGDFASFVINMKQIADKKGVDLLLVDSGDLHDGTGLSDGFPVGQIDGQESNKFFYDVPYDVLAIGNHELYQYPIALDMHQNFAPRWNGRYLSSNVNITYTDKNGHLVNTPVGDRFVKFRTKHKRKVTAFGVLFDFTGNAANTTVQKVSAMINETWFKDAIKEEPDLFLLVGHMPVQKDNWPIVFNAIRAVHPTTPIFIFGGHTHIRDCVQLDSRSMSLESGRYMETIGWMSAKLPKAVNSSTPLNITRRYLDPNRNTYTYHTQTKRFDTSKGKKVTAGVNALAKAWNLTQVYGTAPQDYYLSRTPYPSNSSVLTLLVNEVIPKALAIGNPSRASIPNTVIVNSGSQRFDLYAGPFTRNDQFIVSPFNDAFLYFQVPAGIAKDVLDKLNEKGANKKRETEDHYAYARGEIDHRFNAWRRDQYERNYYERAIANLTLGYVTTDSCPGVGDDTLHSPIPYYDAPGYIASPLSPQLSDDTLVDLVFLDFFESDVLSIVNALSIGTGKTYSASDVQQYGSGDLLTNTIYGIFAAAEWN</sequence>
<dbReference type="InterPro" id="IPR053828">
    <property type="entry name" value="Nucleosidase_C"/>
</dbReference>
<dbReference type="EMBL" id="CAJMWX010001344">
    <property type="protein sequence ID" value="CAE6482724.1"/>
    <property type="molecule type" value="Genomic_DNA"/>
</dbReference>
<dbReference type="SUPFAM" id="SSF55816">
    <property type="entry name" value="5'-nucleotidase (syn. UDP-sugar hydrolase), C-terminal domain"/>
    <property type="match status" value="1"/>
</dbReference>